<keyword evidence="7 8" id="KW-0449">Lipoprotein</keyword>
<dbReference type="InterPro" id="IPR000680">
    <property type="entry name" value="Borrelia_lipo"/>
</dbReference>
<evidence type="ECO:0000256" key="2">
    <source>
        <dbReference type="ARBA" id="ARBA00004459"/>
    </source>
</evidence>
<dbReference type="EMBL" id="CP005757">
    <property type="protein sequence ID" value="AHH11555.1"/>
    <property type="molecule type" value="Genomic_DNA"/>
</dbReference>
<comment type="subcellular location">
    <subcellularLocation>
        <location evidence="2 8">Cell outer membrane</location>
        <topology evidence="2 8">Lipid-anchor</topology>
    </subcellularLocation>
</comment>
<keyword evidence="6 8" id="KW-0998">Cell outer membrane</keyword>
<dbReference type="AlphaFoldDB" id="W5SXC7"/>
<sequence length="352" mass="36496">MKINIKNIRVKSICATLFISLFLSCNNGVIEELEKKNTFFDSLVKIGHGFQEIFGSFGNAMGDALGFNAVKPNSNRSEVKKHFDTLREGLKKTKDKLGELSKKIVSTPHANTKGVEGAIKEANDVFDKLIASLTKLAGAAGTTDLADGVATATSAAGADQKDVNAVIDGVKEIIEAAEKSNVKINSGNAGSNSVANGVKVLTHNAQDTGAGPKLAEEVSKADPWAMIDKIKNTTAAAATNEALGANSEAGKLAASGNGNNTAGSAKTNADLAAAVALKAMTKGGKFSQAAANEDGAIKAAAANAVNKVLGILDLIIRQTVVKNLDKIREAVKEIQYSETIGTEKTEAVITTN</sequence>
<evidence type="ECO:0000256" key="5">
    <source>
        <dbReference type="ARBA" id="ARBA00023139"/>
    </source>
</evidence>
<dbReference type="HOGENOM" id="CLU_054711_0_1_12"/>
<accession>W5SXC7</accession>
<evidence type="ECO:0000256" key="6">
    <source>
        <dbReference type="ARBA" id="ARBA00023237"/>
    </source>
</evidence>
<protein>
    <recommendedName>
        <fullName evidence="8">Variable large protein</fullName>
    </recommendedName>
</protein>
<evidence type="ECO:0000256" key="4">
    <source>
        <dbReference type="ARBA" id="ARBA00023136"/>
    </source>
</evidence>
<gene>
    <name evidence="9" type="ORF">BCO_0114516</name>
</gene>
<keyword evidence="3" id="KW-0732">Signal</keyword>
<keyword evidence="5 8" id="KW-0564">Palmitate</keyword>
<comment type="function">
    <text evidence="1 8">The Vlp and Vsp proteins are antigenically distinct proteins, only one vlp or vsp gene is transcriptionally active at any one time. Switching between these genes is a mechanism of host immune response evasion.</text>
</comment>
<geneLocation type="plasmid" evidence="9">
    <name>unnamed</name>
</geneLocation>
<keyword evidence="4 8" id="KW-0472">Membrane</keyword>
<dbReference type="OrthoDB" id="351099at2"/>
<organism evidence="9">
    <name type="scientific">Borrelia coriaceae ATCC 43381</name>
    <dbReference type="NCBI Taxonomy" id="1408429"/>
    <lineage>
        <taxon>Bacteria</taxon>
        <taxon>Pseudomonadati</taxon>
        <taxon>Spirochaetota</taxon>
        <taxon>Spirochaetia</taxon>
        <taxon>Spirochaetales</taxon>
        <taxon>Borreliaceae</taxon>
        <taxon>Borrelia</taxon>
    </lineage>
</organism>
<evidence type="ECO:0000256" key="3">
    <source>
        <dbReference type="ARBA" id="ARBA00022729"/>
    </source>
</evidence>
<name>W5SXC7_9SPIR</name>
<reference evidence="9" key="1">
    <citation type="submission" date="2013-04" db="EMBL/GenBank/DDBJ databases">
        <title>Comparative Genomics of Relapsing Fever Spirochetes.</title>
        <authorList>
            <person name="Schwan T.G."/>
            <person name="Raffel S.J."/>
            <person name="Porcella S.F."/>
            <person name="Martens C.A."/>
            <person name="Bruno D.P."/>
            <person name="Ricklefs S.M."/>
            <person name="Barbian K.B."/>
        </authorList>
    </citation>
    <scope>NUCLEOTIDE SEQUENCE</scope>
    <source>
        <strain evidence="9">Co53</strain>
        <plasmid evidence="9">unnamed</plasmid>
    </source>
</reference>
<evidence type="ECO:0000256" key="7">
    <source>
        <dbReference type="ARBA" id="ARBA00023288"/>
    </source>
</evidence>
<dbReference type="SUPFAM" id="SSF74748">
    <property type="entry name" value="Variable surface antigen VlsE"/>
    <property type="match status" value="1"/>
</dbReference>
<dbReference type="GO" id="GO:0009279">
    <property type="term" value="C:cell outer membrane"/>
    <property type="evidence" value="ECO:0007669"/>
    <property type="project" value="UniProtKB-SubCell"/>
</dbReference>
<evidence type="ECO:0000256" key="8">
    <source>
        <dbReference type="RuleBase" id="RU363105"/>
    </source>
</evidence>
<dbReference type="Pfam" id="PF00921">
    <property type="entry name" value="Lipoprotein_2"/>
    <property type="match status" value="1"/>
</dbReference>
<evidence type="ECO:0000313" key="9">
    <source>
        <dbReference type="EMBL" id="AHH11555.1"/>
    </source>
</evidence>
<dbReference type="PROSITE" id="PS51257">
    <property type="entry name" value="PROKAR_LIPOPROTEIN"/>
    <property type="match status" value="1"/>
</dbReference>
<proteinExistence type="predicted"/>
<dbReference type="RefSeq" id="WP_025408793.1">
    <property type="nucleotide sequence ID" value="NZ_CP005757.1"/>
</dbReference>
<keyword evidence="9" id="KW-0614">Plasmid</keyword>
<evidence type="ECO:0000256" key="1">
    <source>
        <dbReference type="ARBA" id="ARBA00003932"/>
    </source>
</evidence>